<dbReference type="InterPro" id="IPR046783">
    <property type="entry name" value="HTH_63"/>
</dbReference>
<feature type="region of interest" description="Disordered" evidence="1">
    <location>
        <begin position="1"/>
        <end position="27"/>
    </location>
</feature>
<dbReference type="RefSeq" id="WP_267624595.1">
    <property type="nucleotide sequence ID" value="NZ_JAODIW010000009.1"/>
</dbReference>
<sequence>MDTDTSSERSVTLFLRADPEPGAERPRQRVVERLSALEREGALDEYDVVVWGREIRLGGPLEGTPYYRSVLDRVEEFETWAARTGTSLDPLFQRRTVESVMTDEEYEVLTLPVACLAVYRDDELHRLYPCGSGDGACSVTECLDRLESEGVPTTVGAPVP</sequence>
<proteinExistence type="predicted"/>
<accession>A0ABD5PAE4</accession>
<comment type="caution">
    <text evidence="2">The sequence shown here is derived from an EMBL/GenBank/DDBJ whole genome shotgun (WGS) entry which is preliminary data.</text>
</comment>
<name>A0ABD5PAE4_9EURY</name>
<evidence type="ECO:0000313" key="2">
    <source>
        <dbReference type="EMBL" id="MFC4357864.1"/>
    </source>
</evidence>
<protein>
    <submittedName>
        <fullName evidence="2">HTH domain-containing protein</fullName>
    </submittedName>
</protein>
<reference evidence="2 3" key="1">
    <citation type="journal article" date="2019" name="Int. J. Syst. Evol. Microbiol.">
        <title>The Global Catalogue of Microorganisms (GCM) 10K type strain sequencing project: providing services to taxonomists for standard genome sequencing and annotation.</title>
        <authorList>
            <consortium name="The Broad Institute Genomics Platform"/>
            <consortium name="The Broad Institute Genome Sequencing Center for Infectious Disease"/>
            <person name="Wu L."/>
            <person name="Ma J."/>
        </authorList>
    </citation>
    <scope>NUCLEOTIDE SEQUENCE [LARGE SCALE GENOMIC DNA]</scope>
    <source>
        <strain evidence="2 3">CGMCC 1.12553</strain>
    </source>
</reference>
<keyword evidence="3" id="KW-1185">Reference proteome</keyword>
<dbReference type="Pfam" id="PF20575">
    <property type="entry name" value="HTH_63"/>
    <property type="match status" value="1"/>
</dbReference>
<gene>
    <name evidence="2" type="ORF">ACFO0N_07870</name>
</gene>
<organism evidence="2 3">
    <name type="scientific">Halobium salinum</name>
    <dbReference type="NCBI Taxonomy" id="1364940"/>
    <lineage>
        <taxon>Archaea</taxon>
        <taxon>Methanobacteriati</taxon>
        <taxon>Methanobacteriota</taxon>
        <taxon>Stenosarchaea group</taxon>
        <taxon>Halobacteria</taxon>
        <taxon>Halobacteriales</taxon>
        <taxon>Haloferacaceae</taxon>
        <taxon>Halobium</taxon>
    </lineage>
</organism>
<dbReference type="EMBL" id="JBHSDS010000005">
    <property type="protein sequence ID" value="MFC4357864.1"/>
    <property type="molecule type" value="Genomic_DNA"/>
</dbReference>
<evidence type="ECO:0000256" key="1">
    <source>
        <dbReference type="SAM" id="MobiDB-lite"/>
    </source>
</evidence>
<evidence type="ECO:0000313" key="3">
    <source>
        <dbReference type="Proteomes" id="UP001595921"/>
    </source>
</evidence>
<dbReference type="Proteomes" id="UP001595921">
    <property type="component" value="Unassembled WGS sequence"/>
</dbReference>
<dbReference type="AlphaFoldDB" id="A0ABD5PAE4"/>
<feature type="compositionally biased region" description="Basic and acidic residues" evidence="1">
    <location>
        <begin position="17"/>
        <end position="27"/>
    </location>
</feature>